<keyword evidence="7" id="KW-1017">Isopeptide bond</keyword>
<comment type="function">
    <text evidence="16">Receptor that mediates peroxisomal import of proteins containing a C-terminal PTS1-type tripeptide peroxisomal targeting signal (SKL-type). Binds to cargo proteins containing a PTS1 peroxisomal targeting signal in the cytosol, and translocates them into the peroxisome matrix by passing through the PEX13-PEX14 docking complex along with cargo proteins. PEX5 receptor is then retrotranslocated into the cytosol, leading to release of bound cargo in the peroxisome matrix, and reset for a subsequent peroxisome import cycle.</text>
</comment>
<keyword evidence="20" id="KW-1185">Reference proteome</keyword>
<evidence type="ECO:0000256" key="7">
    <source>
        <dbReference type="ARBA" id="ARBA00022499"/>
    </source>
</evidence>
<evidence type="ECO:0000313" key="19">
    <source>
        <dbReference type="Ensembl" id="ENSCSAVP00000017552.1"/>
    </source>
</evidence>
<evidence type="ECO:0000256" key="4">
    <source>
        <dbReference type="ARBA" id="ARBA00018416"/>
    </source>
</evidence>
<dbReference type="eggNOG" id="KOG1125">
    <property type="taxonomic scope" value="Eukaryota"/>
</dbReference>
<dbReference type="InterPro" id="IPR019734">
    <property type="entry name" value="TPR_rpt"/>
</dbReference>
<dbReference type="GO" id="GO:0005829">
    <property type="term" value="C:cytosol"/>
    <property type="evidence" value="ECO:0007669"/>
    <property type="project" value="UniProtKB-SubCell"/>
</dbReference>
<evidence type="ECO:0000256" key="9">
    <source>
        <dbReference type="ARBA" id="ARBA00022803"/>
    </source>
</evidence>
<dbReference type="GO" id="GO:0005778">
    <property type="term" value="C:peroxisomal membrane"/>
    <property type="evidence" value="ECO:0007669"/>
    <property type="project" value="TreeGrafter"/>
</dbReference>
<evidence type="ECO:0000313" key="20">
    <source>
        <dbReference type="Proteomes" id="UP000007875"/>
    </source>
</evidence>
<feature type="repeat" description="TPR" evidence="17">
    <location>
        <begin position="485"/>
        <end position="518"/>
    </location>
</feature>
<evidence type="ECO:0000256" key="10">
    <source>
        <dbReference type="ARBA" id="ARBA00022843"/>
    </source>
</evidence>
<dbReference type="Gene3D" id="1.25.40.10">
    <property type="entry name" value="Tetratricopeptide repeat domain"/>
    <property type="match status" value="1"/>
</dbReference>
<dbReference type="SUPFAM" id="SSF48452">
    <property type="entry name" value="TPR-like"/>
    <property type="match status" value="1"/>
</dbReference>
<evidence type="ECO:0000256" key="16">
    <source>
        <dbReference type="ARBA" id="ARBA00046106"/>
    </source>
</evidence>
<evidence type="ECO:0000256" key="13">
    <source>
        <dbReference type="ARBA" id="ARBA00030232"/>
    </source>
</evidence>
<keyword evidence="8" id="KW-0677">Repeat</keyword>
<protein>
    <recommendedName>
        <fullName evidence="4">Peroxisomal targeting signal 1 receptor</fullName>
    </recommendedName>
    <alternativeName>
        <fullName evidence="13">PTS1-BP</fullName>
    </alternativeName>
    <alternativeName>
        <fullName evidence="14">Peroxin-5</fullName>
    </alternativeName>
</protein>
<dbReference type="SMART" id="SM00028">
    <property type="entry name" value="TPR"/>
    <property type="match status" value="5"/>
</dbReference>
<dbReference type="OMA" id="PTDSNAW"/>
<keyword evidence="6" id="KW-0963">Cytoplasm</keyword>
<evidence type="ECO:0000256" key="2">
    <source>
        <dbReference type="ARBA" id="ARBA00004514"/>
    </source>
</evidence>
<evidence type="ECO:0000256" key="15">
    <source>
        <dbReference type="ARBA" id="ARBA00046072"/>
    </source>
</evidence>
<evidence type="ECO:0000256" key="17">
    <source>
        <dbReference type="PROSITE-ProRule" id="PRU00339"/>
    </source>
</evidence>
<dbReference type="PROSITE" id="PS50005">
    <property type="entry name" value="TPR"/>
    <property type="match status" value="3"/>
</dbReference>
<organism evidence="19 20">
    <name type="scientific">Ciona savignyi</name>
    <name type="common">Pacific transparent sea squirt</name>
    <dbReference type="NCBI Taxonomy" id="51511"/>
    <lineage>
        <taxon>Eukaryota</taxon>
        <taxon>Metazoa</taxon>
        <taxon>Chordata</taxon>
        <taxon>Tunicata</taxon>
        <taxon>Ascidiacea</taxon>
        <taxon>Phlebobranchia</taxon>
        <taxon>Cionidae</taxon>
        <taxon>Ciona</taxon>
    </lineage>
</organism>
<dbReference type="STRING" id="51511.ENSCSAVP00000017552"/>
<dbReference type="Proteomes" id="UP000007875">
    <property type="component" value="Unassembled WGS sequence"/>
</dbReference>
<evidence type="ECO:0000256" key="12">
    <source>
        <dbReference type="ARBA" id="ARBA00023140"/>
    </source>
</evidence>
<evidence type="ECO:0000256" key="14">
    <source>
        <dbReference type="ARBA" id="ARBA00032505"/>
    </source>
</evidence>
<feature type="region of interest" description="Disordered" evidence="18">
    <location>
        <begin position="260"/>
        <end position="280"/>
    </location>
</feature>
<dbReference type="PANTHER" id="PTHR10130:SF0">
    <property type="entry name" value="GH08708P"/>
    <property type="match status" value="1"/>
</dbReference>
<keyword evidence="5" id="KW-0813">Transport</keyword>
<reference evidence="20" key="1">
    <citation type="submission" date="2003-08" db="EMBL/GenBank/DDBJ databases">
        <authorList>
            <person name="Birren B."/>
            <person name="Nusbaum C."/>
            <person name="Abebe A."/>
            <person name="Abouelleil A."/>
            <person name="Adekoya E."/>
            <person name="Ait-zahra M."/>
            <person name="Allen N."/>
            <person name="Allen T."/>
            <person name="An P."/>
            <person name="Anderson M."/>
            <person name="Anderson S."/>
            <person name="Arachchi H."/>
            <person name="Armbruster J."/>
            <person name="Bachantsang P."/>
            <person name="Baldwin J."/>
            <person name="Barry A."/>
            <person name="Bayul T."/>
            <person name="Blitshsteyn B."/>
            <person name="Bloom T."/>
            <person name="Blye J."/>
            <person name="Boguslavskiy L."/>
            <person name="Borowsky M."/>
            <person name="Boukhgalter B."/>
            <person name="Brunache A."/>
            <person name="Butler J."/>
            <person name="Calixte N."/>
            <person name="Calvo S."/>
            <person name="Camarata J."/>
            <person name="Campo K."/>
            <person name="Chang J."/>
            <person name="Cheshatsang Y."/>
            <person name="Citroen M."/>
            <person name="Collymore A."/>
            <person name="Considine T."/>
            <person name="Cook A."/>
            <person name="Cooke P."/>
            <person name="Corum B."/>
            <person name="Cuomo C."/>
            <person name="David R."/>
            <person name="Dawoe T."/>
            <person name="Degray S."/>
            <person name="Dodge S."/>
            <person name="Dooley K."/>
            <person name="Dorje P."/>
            <person name="Dorjee K."/>
            <person name="Dorris L."/>
            <person name="Duffey N."/>
            <person name="Dupes A."/>
            <person name="Elkins T."/>
            <person name="Engels R."/>
            <person name="Erickson J."/>
            <person name="Farina A."/>
            <person name="Faro S."/>
            <person name="Ferreira P."/>
            <person name="Fischer H."/>
            <person name="Fitzgerald M."/>
            <person name="Foley K."/>
            <person name="Gage D."/>
            <person name="Galagan J."/>
            <person name="Gearin G."/>
            <person name="Gnerre S."/>
            <person name="Gnirke A."/>
            <person name="Goyette A."/>
            <person name="Graham J."/>
            <person name="Grandbois E."/>
            <person name="Gyaltsen K."/>
            <person name="Hafez N."/>
            <person name="Hagopian D."/>
            <person name="Hagos B."/>
            <person name="Hall J."/>
            <person name="Hatcher B."/>
            <person name="Heller A."/>
            <person name="Higgins H."/>
            <person name="Honan T."/>
            <person name="Horn A."/>
            <person name="Houde N."/>
            <person name="Hughes L."/>
            <person name="Hulme W."/>
            <person name="Husby E."/>
            <person name="Iliev I."/>
            <person name="Jaffe D."/>
            <person name="Jones C."/>
            <person name="Kamal M."/>
            <person name="Kamat A."/>
            <person name="Kamvysselis M."/>
            <person name="Karlsson E."/>
            <person name="Kells C."/>
            <person name="Kieu A."/>
            <person name="Kisner P."/>
            <person name="Kodira C."/>
            <person name="Kulbokas E."/>
            <person name="Labutti K."/>
            <person name="Lama D."/>
            <person name="Landers T."/>
            <person name="Leger J."/>
            <person name="Levine S."/>
            <person name="Lewis D."/>
            <person name="Lewis T."/>
            <person name="Lindblad-toh K."/>
            <person name="Liu X."/>
            <person name="Lokyitsang T."/>
            <person name="Lokyitsang Y."/>
            <person name="Lucien O."/>
            <person name="Lui A."/>
            <person name="Ma L.J."/>
            <person name="Mabbitt R."/>
            <person name="Macdonald J."/>
            <person name="Maclean C."/>
            <person name="Major J."/>
            <person name="Manning J."/>
            <person name="Marabella R."/>
            <person name="Maru K."/>
            <person name="Matthews C."/>
            <person name="Mauceli E."/>
            <person name="Mccarthy M."/>
            <person name="Mcdonough S."/>
            <person name="Mcghee T."/>
            <person name="Meldrim J."/>
            <person name="Meneus L."/>
            <person name="Mesirov J."/>
            <person name="Mihalev A."/>
            <person name="Mihova T."/>
            <person name="Mikkelsen T."/>
            <person name="Mlenga V."/>
            <person name="Moru K."/>
            <person name="Mozes J."/>
            <person name="Mulrain L."/>
            <person name="Munson G."/>
            <person name="Naylor J."/>
            <person name="Newes C."/>
            <person name="Nguyen C."/>
            <person name="Nguyen N."/>
            <person name="Nguyen T."/>
            <person name="Nicol R."/>
            <person name="Nielsen C."/>
            <person name="Nizzari M."/>
            <person name="Norbu C."/>
            <person name="Norbu N."/>
            <person name="O'donnell P."/>
            <person name="Okoawo O."/>
            <person name="O'leary S."/>
            <person name="Omotosho B."/>
            <person name="O'neill K."/>
            <person name="Osman S."/>
            <person name="Parker S."/>
            <person name="Perrin D."/>
            <person name="Phunkhang P."/>
            <person name="Piqani B."/>
            <person name="Purcell S."/>
            <person name="Rachupka T."/>
            <person name="Ramasamy U."/>
            <person name="Rameau R."/>
            <person name="Ray V."/>
            <person name="Raymond C."/>
            <person name="Retta R."/>
            <person name="Richardson S."/>
            <person name="Rise C."/>
            <person name="Rodriguez J."/>
            <person name="Rogers J."/>
            <person name="Rogov P."/>
            <person name="Rutman M."/>
            <person name="Schupbach R."/>
            <person name="Seaman C."/>
            <person name="Settipalli S."/>
            <person name="Sharpe T."/>
            <person name="Sheridan J."/>
            <person name="Sherpa N."/>
            <person name="Shi J."/>
            <person name="Smirnov S."/>
            <person name="Smith C."/>
            <person name="Sougnez C."/>
            <person name="Spencer B."/>
            <person name="Stalker J."/>
            <person name="Stange-thomann N."/>
            <person name="Stavropoulos S."/>
            <person name="Stetson K."/>
            <person name="Stone C."/>
            <person name="Stone S."/>
            <person name="Stubbs M."/>
            <person name="Talamas J."/>
            <person name="Tchuinga P."/>
            <person name="Tenzing P."/>
            <person name="Tesfaye S."/>
            <person name="Theodore J."/>
            <person name="Thoulutsang Y."/>
            <person name="Topham K."/>
            <person name="Towey S."/>
            <person name="Tsamla T."/>
            <person name="Tsomo N."/>
            <person name="Vallee D."/>
            <person name="Vassiliev H."/>
            <person name="Venkataraman V."/>
            <person name="Vinson J."/>
            <person name="Vo A."/>
            <person name="Wade C."/>
            <person name="Wang S."/>
            <person name="Wangchuk T."/>
            <person name="Wangdi T."/>
            <person name="Whittaker C."/>
            <person name="Wilkinson J."/>
            <person name="Wu Y."/>
            <person name="Wyman D."/>
            <person name="Yadav S."/>
            <person name="Yang S."/>
            <person name="Yang X."/>
            <person name="Yeager S."/>
            <person name="Yee E."/>
            <person name="Young G."/>
            <person name="Zainoun J."/>
            <person name="Zembeck L."/>
            <person name="Zimmer A."/>
            <person name="Zody M."/>
            <person name="Lander E."/>
        </authorList>
    </citation>
    <scope>NUCLEOTIDE SEQUENCE [LARGE SCALE GENOMIC DNA]</scope>
</reference>
<evidence type="ECO:0000256" key="1">
    <source>
        <dbReference type="ARBA" id="ARBA00004253"/>
    </source>
</evidence>
<keyword evidence="10" id="KW-0832">Ubl conjugation</keyword>
<name>H2ZIY6_CIOSA</name>
<dbReference type="AlphaFoldDB" id="H2ZIY6"/>
<dbReference type="Ensembl" id="ENSCSAVT00000017743.1">
    <property type="protein sequence ID" value="ENSCSAVP00000017552.1"/>
    <property type="gene ID" value="ENSCSAVG00000010340.1"/>
</dbReference>
<dbReference type="InterPro" id="IPR024111">
    <property type="entry name" value="PEX5/PEX5L"/>
</dbReference>
<dbReference type="GeneTree" id="ENSGT00940000169247"/>
<proteinExistence type="inferred from homology"/>
<evidence type="ECO:0000256" key="8">
    <source>
        <dbReference type="ARBA" id="ARBA00022737"/>
    </source>
</evidence>
<dbReference type="GO" id="GO:0005052">
    <property type="term" value="F:peroxisome matrix targeting signal-1 binding"/>
    <property type="evidence" value="ECO:0007669"/>
    <property type="project" value="TreeGrafter"/>
</dbReference>
<comment type="subcellular location">
    <subcellularLocation>
        <location evidence="2">Cytoplasm</location>
        <location evidence="2">Cytosol</location>
    </subcellularLocation>
    <subcellularLocation>
        <location evidence="1">Peroxisome matrix</location>
    </subcellularLocation>
</comment>
<dbReference type="InterPro" id="IPR011990">
    <property type="entry name" value="TPR-like_helical_dom_sf"/>
</dbReference>
<evidence type="ECO:0000256" key="6">
    <source>
        <dbReference type="ARBA" id="ARBA00022490"/>
    </source>
</evidence>
<keyword evidence="9 17" id="KW-0802">TPR repeat</keyword>
<dbReference type="GO" id="GO:0005782">
    <property type="term" value="C:peroxisomal matrix"/>
    <property type="evidence" value="ECO:0007669"/>
    <property type="project" value="UniProtKB-SubCell"/>
</dbReference>
<reference evidence="19" key="2">
    <citation type="submission" date="2025-08" db="UniProtKB">
        <authorList>
            <consortium name="Ensembl"/>
        </authorList>
    </citation>
    <scope>IDENTIFICATION</scope>
</reference>
<evidence type="ECO:0000256" key="3">
    <source>
        <dbReference type="ARBA" id="ARBA00005348"/>
    </source>
</evidence>
<sequence length="636" mass="71833">MSALKDLVVGECGTSNALVQASQHFKNDQAFQHEGFRRPGSVLATTFTEICLEFRPGAQDFVEEFLYEQQSQRPIQPRTFKMDQLLHEMHRIQQPIIMPERIKNEGNQVCSVNMSKQNECCFDLAYETKQLVSEQWTSEFIQTLNVPPSHKPADEDAAWAHEFLQQGIGIMWKIVSNSFQLVKELDEVGHPPSELQEAAASMVQAAASDSKLSSTNFMKFVSELSQGADAATDTWSSEFAQQQANATSWSSEFQASGSAERSWTDEFNEQQERKDYSEGLQENNLWDKFNDQWNESVRQDNQDWLEEFSSEHPLLFVSKEYDFKEENPFKDIPNSFDEGLKRLKLGDLPNAVLLFEAAVQSDPDHMEAWQYLGTSQAQNEQEQAAISALQRCLVLEPSNLPALMSLAVSETNESMQSQACRTLKKWLQSHPRYKDLQANQRRENQEDIEAGVHHWTGSVANSDLFHEVQDLFIQAAQMSPTDPDPDVQCGLGVLFNISNGYEKAIDCFQAALAVRPDDPLLWNKLGATLANGNKSESAVQAYRRALELNPGFIRSRYNLGISCINLGAHKEAVEHFITALNVQRSGRGPKGEVGRMSDNIWSTLRMAISFMRDDDAYALANNRDLDALSRRFGVDT</sequence>
<accession>H2ZIY6</accession>
<comment type="similarity">
    <text evidence="3">Belongs to the peroxisomal targeting signal receptor family.</text>
</comment>
<dbReference type="Pfam" id="PF13432">
    <property type="entry name" value="TPR_16"/>
    <property type="match status" value="2"/>
</dbReference>
<dbReference type="GO" id="GO:0016560">
    <property type="term" value="P:protein import into peroxisome matrix, docking"/>
    <property type="evidence" value="ECO:0007669"/>
    <property type="project" value="TreeGrafter"/>
</dbReference>
<feature type="repeat" description="TPR" evidence="17">
    <location>
        <begin position="519"/>
        <end position="552"/>
    </location>
</feature>
<keyword evidence="12" id="KW-0576">Peroxisome</keyword>
<dbReference type="PANTHER" id="PTHR10130">
    <property type="entry name" value="PEROXISOMAL TARGETING SIGNAL 1 RECEPTOR PEX5"/>
    <property type="match status" value="1"/>
</dbReference>
<evidence type="ECO:0000256" key="5">
    <source>
        <dbReference type="ARBA" id="ARBA00022448"/>
    </source>
</evidence>
<reference evidence="19" key="3">
    <citation type="submission" date="2025-09" db="UniProtKB">
        <authorList>
            <consortium name="Ensembl"/>
        </authorList>
    </citation>
    <scope>IDENTIFICATION</scope>
</reference>
<dbReference type="FunFam" id="1.25.40.10:FF:000034">
    <property type="entry name" value="Peroxisomal biogenesis factor 5 isoform 1"/>
    <property type="match status" value="1"/>
</dbReference>
<feature type="repeat" description="TPR" evidence="17">
    <location>
        <begin position="366"/>
        <end position="399"/>
    </location>
</feature>
<keyword evidence="11" id="KW-0653">Protein transport</keyword>
<dbReference type="Pfam" id="PF13181">
    <property type="entry name" value="TPR_8"/>
    <property type="match status" value="1"/>
</dbReference>
<dbReference type="InParanoid" id="H2ZIY6"/>
<dbReference type="FunCoup" id="H2ZIY6">
    <property type="interactions" value="32"/>
</dbReference>
<evidence type="ECO:0000256" key="11">
    <source>
        <dbReference type="ARBA" id="ARBA00022927"/>
    </source>
</evidence>
<comment type="function">
    <text evidence="15">In addition to promoting peroxisomal translocation of proteins containing a PTS1 peroxisomal targeting signal, mediates peroxisomal import of proteins containing a C-terminal PTS2-type peroxisomal targeting signal via its interaction with PEX7. Interaction with PEX7 only takes place when PEX7 is associated with cargo proteins containing a PTS2 peroxisomal targeting signal. PEX7 along with PTS2-containing cargo proteins are then translocated through the PEX13-PEX14 docking complex together with PEX5.</text>
</comment>
<evidence type="ECO:0000256" key="18">
    <source>
        <dbReference type="SAM" id="MobiDB-lite"/>
    </source>
</evidence>